<reference evidence="2 3" key="1">
    <citation type="submission" date="2008-07" db="EMBL/GenBank/DDBJ databases">
        <authorList>
            <person name="Tandeau de Marsac N."/>
            <person name="Ferriera S."/>
            <person name="Johnson J."/>
            <person name="Kravitz S."/>
            <person name="Beeson K."/>
            <person name="Sutton G."/>
            <person name="Rogers Y.-H."/>
            <person name="Friedman R."/>
            <person name="Frazier M."/>
            <person name="Venter J.C."/>
        </authorList>
    </citation>
    <scope>NUCLEOTIDE SEQUENCE [LARGE SCALE GENOMIC DNA]</scope>
    <source>
        <strain evidence="2 3">PCC 7420</strain>
    </source>
</reference>
<keyword evidence="1" id="KW-0812">Transmembrane</keyword>
<organism evidence="2 3">
    <name type="scientific">Coleofasciculus chthonoplastes PCC 7420</name>
    <dbReference type="NCBI Taxonomy" id="118168"/>
    <lineage>
        <taxon>Bacteria</taxon>
        <taxon>Bacillati</taxon>
        <taxon>Cyanobacteriota</taxon>
        <taxon>Cyanophyceae</taxon>
        <taxon>Coleofasciculales</taxon>
        <taxon>Coleofasciculaceae</taxon>
        <taxon>Coleofasciculus</taxon>
    </lineage>
</organism>
<dbReference type="STRING" id="118168.MC7420_4778"/>
<evidence type="ECO:0000313" key="3">
    <source>
        <dbReference type="Proteomes" id="UP000003835"/>
    </source>
</evidence>
<dbReference type="OrthoDB" id="468246at2"/>
<feature type="transmembrane region" description="Helical" evidence="1">
    <location>
        <begin position="12"/>
        <end position="29"/>
    </location>
</feature>
<keyword evidence="1" id="KW-1133">Transmembrane helix</keyword>
<dbReference type="EMBL" id="DS989846">
    <property type="protein sequence ID" value="EDX76522.1"/>
    <property type="molecule type" value="Genomic_DNA"/>
</dbReference>
<dbReference type="AlphaFoldDB" id="B4VNR6"/>
<dbReference type="Proteomes" id="UP000003835">
    <property type="component" value="Unassembled WGS sequence"/>
</dbReference>
<feature type="transmembrane region" description="Helical" evidence="1">
    <location>
        <begin position="36"/>
        <end position="57"/>
    </location>
</feature>
<gene>
    <name evidence="2" type="ORF">MC7420_4778</name>
</gene>
<accession>B4VNR6</accession>
<name>B4VNR6_9CYAN</name>
<sequence length="61" mass="6645">MLSNLPLQPNPYLLLTLHCIIGIIAALLARRKGFDFLRWLIIGLIGGTPALIAALVVKPKL</sequence>
<evidence type="ECO:0000313" key="2">
    <source>
        <dbReference type="EMBL" id="EDX76522.1"/>
    </source>
</evidence>
<proteinExistence type="predicted"/>
<dbReference type="HOGENOM" id="CLU_204727_0_0_3"/>
<dbReference type="eggNOG" id="ENOG5033A65">
    <property type="taxonomic scope" value="Bacteria"/>
</dbReference>
<keyword evidence="1" id="KW-0472">Membrane</keyword>
<protein>
    <submittedName>
        <fullName evidence="2">Uncharacterized protein</fullName>
    </submittedName>
</protein>
<evidence type="ECO:0000256" key="1">
    <source>
        <dbReference type="SAM" id="Phobius"/>
    </source>
</evidence>
<dbReference type="RefSeq" id="WP_006100250.1">
    <property type="nucleotide sequence ID" value="NZ_DS989846.1"/>
</dbReference>
<keyword evidence="3" id="KW-1185">Reference proteome</keyword>